<comment type="caution">
    <text evidence="9">The sequence shown here is derived from an EMBL/GenBank/DDBJ whole genome shotgun (WGS) entry which is preliminary data.</text>
</comment>
<evidence type="ECO:0000256" key="1">
    <source>
        <dbReference type="ARBA" id="ARBA00004651"/>
    </source>
</evidence>
<keyword evidence="4 8" id="KW-1003">Cell membrane</keyword>
<dbReference type="PRINTS" id="PR00175">
    <property type="entry name" value="NAALASMPORT"/>
</dbReference>
<dbReference type="Proteomes" id="UP001637993">
    <property type="component" value="Unassembled WGS sequence"/>
</dbReference>
<keyword evidence="10" id="KW-1185">Reference proteome</keyword>
<reference evidence="9 10" key="1">
    <citation type="journal article" date="2025" name="Anaerobe">
        <title>Description of Anaerococcus kampingiae sp. nov., Anaerococcus groningensis sp. nov., Anaerococcus martiniensis sp. nov., and Anaerococcus cruorum sp. nov., isolated from human clinical specimens.</title>
        <authorList>
            <person name="Boiten K.E."/>
            <person name="Meijer J."/>
            <person name="van Wezel E.M."/>
            <person name="Veloo A.C.M."/>
        </authorList>
    </citation>
    <scope>NUCLEOTIDE SEQUENCE [LARGE SCALE GENOMIC DNA]</scope>
    <source>
        <strain evidence="9 10">ENR1011</strain>
    </source>
</reference>
<feature type="transmembrane region" description="Helical" evidence="8">
    <location>
        <begin position="181"/>
        <end position="199"/>
    </location>
</feature>
<dbReference type="Pfam" id="PF01235">
    <property type="entry name" value="Na_Ala_symp"/>
    <property type="match status" value="1"/>
</dbReference>
<gene>
    <name evidence="9" type="ORF">AB9Q04_02550</name>
</gene>
<feature type="transmembrane region" description="Helical" evidence="8">
    <location>
        <begin position="144"/>
        <end position="161"/>
    </location>
</feature>
<dbReference type="PANTHER" id="PTHR30330">
    <property type="entry name" value="AGSS FAMILY TRANSPORTER, SODIUM-ALANINE"/>
    <property type="match status" value="1"/>
</dbReference>
<comment type="subcellular location">
    <subcellularLocation>
        <location evidence="1 8">Cell membrane</location>
        <topology evidence="1 8">Multi-pass membrane protein</topology>
    </subcellularLocation>
</comment>
<evidence type="ECO:0000256" key="4">
    <source>
        <dbReference type="ARBA" id="ARBA00022475"/>
    </source>
</evidence>
<evidence type="ECO:0000256" key="2">
    <source>
        <dbReference type="ARBA" id="ARBA00009261"/>
    </source>
</evidence>
<evidence type="ECO:0000313" key="10">
    <source>
        <dbReference type="Proteomes" id="UP001637993"/>
    </source>
</evidence>
<dbReference type="PANTHER" id="PTHR30330:SF1">
    <property type="entry name" value="AMINO-ACID CARRIER PROTEIN ALST"/>
    <property type="match status" value="1"/>
</dbReference>
<organism evidence="9 10">
    <name type="scientific">Anaerococcus groningensis</name>
    <dbReference type="NCBI Taxonomy" id="3115616"/>
    <lineage>
        <taxon>Bacteria</taxon>
        <taxon>Bacillati</taxon>
        <taxon>Bacillota</taxon>
        <taxon>Tissierellia</taxon>
        <taxon>Tissierellales</taxon>
        <taxon>Peptoniphilaceae</taxon>
        <taxon>Anaerococcus</taxon>
    </lineage>
</organism>
<proteinExistence type="inferred from homology"/>
<feature type="transmembrane region" description="Helical" evidence="8">
    <location>
        <begin position="15"/>
        <end position="33"/>
    </location>
</feature>
<keyword evidence="7 8" id="KW-0472">Membrane</keyword>
<evidence type="ECO:0000256" key="6">
    <source>
        <dbReference type="ARBA" id="ARBA00022989"/>
    </source>
</evidence>
<dbReference type="NCBIfam" id="TIGR00835">
    <property type="entry name" value="agcS"/>
    <property type="match status" value="1"/>
</dbReference>
<keyword evidence="5 8" id="KW-0812">Transmembrane</keyword>
<feature type="transmembrane region" description="Helical" evidence="8">
    <location>
        <begin position="348"/>
        <end position="367"/>
    </location>
</feature>
<dbReference type="InterPro" id="IPR001463">
    <property type="entry name" value="Na/Ala_symport"/>
</dbReference>
<dbReference type="RefSeq" id="WP_410023813.1">
    <property type="nucleotide sequence ID" value="NZ_JBGMEG010000003.1"/>
</dbReference>
<comment type="similarity">
    <text evidence="2 8">Belongs to the alanine or glycine:cation symporter (AGCS) (TC 2.A.25) family.</text>
</comment>
<evidence type="ECO:0000256" key="7">
    <source>
        <dbReference type="ARBA" id="ARBA00023136"/>
    </source>
</evidence>
<evidence type="ECO:0000256" key="3">
    <source>
        <dbReference type="ARBA" id="ARBA00022448"/>
    </source>
</evidence>
<feature type="transmembrane region" description="Helical" evidence="8">
    <location>
        <begin position="387"/>
        <end position="405"/>
    </location>
</feature>
<sequence length="474" mass="51288">METFGKLTSLAGDLLYTWILIPLLLGLGIYFTFKIKAGQITNIGHAKNLITAKPKDENAISPFKAFTISAASHIGTGNVVGVAAAISVGGPGSIFWMWITALIGGASAFVENTLGQIFKEESEDGAFKGGPAFYINKTMKRPHLAKLFSIIICIVYGFMFNAMQSNTIASGFANSFSTSPWILGLIVMVVVGFVIFGGIKRISEITSLVVPVMAIAYIGLVIFVLITNITKVPVMFTIIFEDAFNLKAGFGGLFGTAILNGVKRGLFSNEAGMGAVPNASAVADVSHPAKQGLIQALGVYLDSILICSATAFVIILAGEEVYLNPNLQGLDITQAALATEIGPWAQHFLTFCVLMFSFSSIIGNYYYGENNILSMNLGKKELAIYRFMVLSFVFLGSIGDFSIVWNTGDIFMGIMAIINLFILMVIGRCAVATYYDYQKQLKQGKDPVFNPSDIKELRPYLDEITAWDNPSENI</sequence>
<protein>
    <submittedName>
        <fullName evidence="9">Alanine/glycine:cation symporter family protein</fullName>
    </submittedName>
</protein>
<evidence type="ECO:0000313" key="9">
    <source>
        <dbReference type="EMBL" id="MFO3717230.1"/>
    </source>
</evidence>
<evidence type="ECO:0000256" key="5">
    <source>
        <dbReference type="ARBA" id="ARBA00022692"/>
    </source>
</evidence>
<feature type="transmembrane region" description="Helical" evidence="8">
    <location>
        <begin position="206"/>
        <end position="226"/>
    </location>
</feature>
<keyword evidence="6 8" id="KW-1133">Transmembrane helix</keyword>
<accession>A0ABW9MZE2</accession>
<feature type="transmembrane region" description="Helical" evidence="8">
    <location>
        <begin position="297"/>
        <end position="317"/>
    </location>
</feature>
<evidence type="ECO:0000256" key="8">
    <source>
        <dbReference type="RuleBase" id="RU363064"/>
    </source>
</evidence>
<keyword evidence="3 8" id="KW-0813">Transport</keyword>
<dbReference type="EMBL" id="JBGMEG010000003">
    <property type="protein sequence ID" value="MFO3717230.1"/>
    <property type="molecule type" value="Genomic_DNA"/>
</dbReference>
<keyword evidence="8" id="KW-0769">Symport</keyword>
<feature type="transmembrane region" description="Helical" evidence="8">
    <location>
        <begin position="411"/>
        <end position="435"/>
    </location>
</feature>
<name>A0ABW9MZE2_9FIRM</name>
<feature type="transmembrane region" description="Helical" evidence="8">
    <location>
        <begin position="246"/>
        <end position="262"/>
    </location>
</feature>
<dbReference type="Gene3D" id="1.20.1740.10">
    <property type="entry name" value="Amino acid/polyamine transporter I"/>
    <property type="match status" value="1"/>
</dbReference>